<dbReference type="EMBL" id="JSUQ01000030">
    <property type="protein sequence ID" value="KHQ50161.1"/>
    <property type="molecule type" value="Genomic_DNA"/>
</dbReference>
<dbReference type="RefSeq" id="WP_139022726.1">
    <property type="nucleotide sequence ID" value="NZ_JSUQ01000030.1"/>
</dbReference>
<keyword evidence="2" id="KW-0489">Methyltransferase</keyword>
<feature type="domain" description="Methyltransferase FkbM" evidence="1">
    <location>
        <begin position="60"/>
        <end position="206"/>
    </location>
</feature>
<dbReference type="Pfam" id="PF05050">
    <property type="entry name" value="Methyltransf_21"/>
    <property type="match status" value="1"/>
</dbReference>
<comment type="caution">
    <text evidence="2">The sequence shown here is derived from an EMBL/GenBank/DDBJ whole genome shotgun (WGS) entry which is preliminary data.</text>
</comment>
<dbReference type="GO" id="GO:0008168">
    <property type="term" value="F:methyltransferase activity"/>
    <property type="evidence" value="ECO:0007669"/>
    <property type="project" value="UniProtKB-KW"/>
</dbReference>
<gene>
    <name evidence="2" type="ORF">OA50_05280</name>
</gene>
<evidence type="ECO:0000259" key="1">
    <source>
        <dbReference type="Pfam" id="PF05050"/>
    </source>
</evidence>
<protein>
    <submittedName>
        <fullName evidence="2">Methyltransferase FkbM</fullName>
    </submittedName>
</protein>
<evidence type="ECO:0000313" key="3">
    <source>
        <dbReference type="Proteomes" id="UP000030960"/>
    </source>
</evidence>
<evidence type="ECO:0000313" key="2">
    <source>
        <dbReference type="EMBL" id="KHQ50161.1"/>
    </source>
</evidence>
<dbReference type="GO" id="GO:0032259">
    <property type="term" value="P:methylation"/>
    <property type="evidence" value="ECO:0007669"/>
    <property type="project" value="UniProtKB-KW"/>
</dbReference>
<dbReference type="Proteomes" id="UP000030960">
    <property type="component" value="Unassembled WGS sequence"/>
</dbReference>
<name>A0A0B3S0P6_9RHOB</name>
<dbReference type="InterPro" id="IPR029063">
    <property type="entry name" value="SAM-dependent_MTases_sf"/>
</dbReference>
<dbReference type="AlphaFoldDB" id="A0A0B3S0P6"/>
<keyword evidence="3" id="KW-1185">Reference proteome</keyword>
<accession>A0A0B3S0P6</accession>
<organism evidence="2 3">
    <name type="scientific">Mameliella alba</name>
    <dbReference type="NCBI Taxonomy" id="561184"/>
    <lineage>
        <taxon>Bacteria</taxon>
        <taxon>Pseudomonadati</taxon>
        <taxon>Pseudomonadota</taxon>
        <taxon>Alphaproteobacteria</taxon>
        <taxon>Rhodobacterales</taxon>
        <taxon>Roseobacteraceae</taxon>
        <taxon>Mameliella</taxon>
    </lineage>
</organism>
<dbReference type="InterPro" id="IPR006342">
    <property type="entry name" value="FkbM_mtfrase"/>
</dbReference>
<dbReference type="Gene3D" id="3.40.50.150">
    <property type="entry name" value="Vaccinia Virus protein VP39"/>
    <property type="match status" value="1"/>
</dbReference>
<keyword evidence="2" id="KW-0808">Transferase</keyword>
<sequence length="240" mass="27058">MSRIRTLKKQQPLPRFLAKTTAEAVRKLLNVNSAFTYTQNAEDILAMSLLEWPTSGFYVDVGCNLPEKRSNTFLFYLRGGHGIGIDANGSFAAAWRAARPGDIFVEFVEACIGQGEDVEFHTFEGHALSNIGGERVEGVSEGQYRLVEKRKVTTVPLQTLLERHGIPRTFDMLSVDVEGYDEVVLDTVDLQVYRPRLIIVEAHQPEMLDLAGHPVVRRLGKDDYRLVAVQKSNMFFLRET</sequence>
<reference evidence="2 3" key="1">
    <citation type="submission" date="2014-10" db="EMBL/GenBank/DDBJ databases">
        <title>Genome sequence of Ponticoccus sp. strain UMTAT08 isolated from clonal culture of toxic dinoflagellate Alexandrium tamiyavanichii.</title>
        <authorList>
            <person name="Gan H.Y."/>
            <person name="Muhd D.-D."/>
            <person name="Mohd Noor M.E."/>
            <person name="Yeong Y.S."/>
            <person name="Usup G."/>
        </authorList>
    </citation>
    <scope>NUCLEOTIDE SEQUENCE [LARGE SCALE GENOMIC DNA]</scope>
    <source>
        <strain evidence="2 3">UMTAT08</strain>
    </source>
</reference>
<dbReference type="OrthoDB" id="9801609at2"/>
<proteinExistence type="predicted"/>